<feature type="region of interest" description="Disordered" evidence="1">
    <location>
        <begin position="165"/>
        <end position="213"/>
    </location>
</feature>
<feature type="compositionally biased region" description="Basic and acidic residues" evidence="1">
    <location>
        <begin position="199"/>
        <end position="213"/>
    </location>
</feature>
<feature type="domain" description="OTU" evidence="2">
    <location>
        <begin position="47"/>
        <end position="181"/>
    </location>
</feature>
<feature type="region of interest" description="Disordered" evidence="1">
    <location>
        <begin position="1"/>
        <end position="39"/>
    </location>
</feature>
<evidence type="ECO:0000256" key="1">
    <source>
        <dbReference type="SAM" id="MobiDB-lite"/>
    </source>
</evidence>
<dbReference type="EMBL" id="CP119945">
    <property type="protein sequence ID" value="WFC99972.1"/>
    <property type="molecule type" value="Genomic_DNA"/>
</dbReference>
<dbReference type="GO" id="GO:0016579">
    <property type="term" value="P:protein deubiquitination"/>
    <property type="evidence" value="ECO:0007669"/>
    <property type="project" value="TreeGrafter"/>
</dbReference>
<evidence type="ECO:0000313" key="3">
    <source>
        <dbReference type="EMBL" id="WFC99972.1"/>
    </source>
</evidence>
<feature type="region of interest" description="Disordered" evidence="1">
    <location>
        <begin position="320"/>
        <end position="374"/>
    </location>
</feature>
<dbReference type="PROSITE" id="PS50802">
    <property type="entry name" value="OTU"/>
    <property type="match status" value="1"/>
</dbReference>
<organism evidence="3 4">
    <name type="scientific">Malassezia yamatoensis</name>
    <dbReference type="NCBI Taxonomy" id="253288"/>
    <lineage>
        <taxon>Eukaryota</taxon>
        <taxon>Fungi</taxon>
        <taxon>Dikarya</taxon>
        <taxon>Basidiomycota</taxon>
        <taxon>Ustilaginomycotina</taxon>
        <taxon>Malasseziomycetes</taxon>
        <taxon>Malasseziales</taxon>
        <taxon>Malasseziaceae</taxon>
        <taxon>Malassezia</taxon>
    </lineage>
</organism>
<proteinExistence type="predicted"/>
<evidence type="ECO:0000313" key="4">
    <source>
        <dbReference type="Proteomes" id="UP001219567"/>
    </source>
</evidence>
<dbReference type="Proteomes" id="UP001219567">
    <property type="component" value="Chromosome 3"/>
</dbReference>
<accession>A0AAJ6CH76</accession>
<dbReference type="PANTHER" id="PTHR12419:SF7">
    <property type="entry name" value="OTU DOMAIN-CONTAINING PROTEIN 3"/>
    <property type="match status" value="1"/>
</dbReference>
<dbReference type="GO" id="GO:0004843">
    <property type="term" value="F:cysteine-type deubiquitinase activity"/>
    <property type="evidence" value="ECO:0007669"/>
    <property type="project" value="UniProtKB-EC"/>
</dbReference>
<dbReference type="InterPro" id="IPR050704">
    <property type="entry name" value="Peptidase_C85-like"/>
</dbReference>
<protein>
    <submittedName>
        <fullName evidence="3">Ubiquitinyl hydrolase 1</fullName>
        <ecNumber evidence="3">3.4.19.12</ecNumber>
    </submittedName>
</protein>
<dbReference type="CDD" id="cd22756">
    <property type="entry name" value="OTU_OTUD3-like"/>
    <property type="match status" value="1"/>
</dbReference>
<feature type="compositionally biased region" description="Basic and acidic residues" evidence="1">
    <location>
        <begin position="165"/>
        <end position="177"/>
    </location>
</feature>
<dbReference type="InterPro" id="IPR003323">
    <property type="entry name" value="OTU_dom"/>
</dbReference>
<dbReference type="AlphaFoldDB" id="A0AAJ6CH76"/>
<sequence>MVRRREGAKAGDSTNGAPSGSRRRRPPTTDVTEDDEKLRRQLEERGLYAASTMGDGNCLFRCVGNSWQSSPCRALSDQLYGDAKYHSELRQITCDQLEADPDRYAAFVETEKPFPEYISNMRTLGIYGGHLELAAFAQRYQKPIHIFQPDLVYVVGCDDDSRHARASRSRREEHRQAILDQHSTQDAPSARTARRTRRADRLHDKQNRDAMPEKESVGPLYLAYVIRMLISSYHNWEHYSSVRSLGGPHQGLPQLPTPETIHDPPQEHHQEDLVLRSVPWCSRERARQMLCESDSWEDVVEELIAEQNMDEEQQDTAYEKDLTENSQESSNIPTKLSCSPSRSRHHTTRQNTRRTSKSSPSTTAHPSTRREVAI</sequence>
<keyword evidence="3" id="KW-0378">Hydrolase</keyword>
<gene>
    <name evidence="3" type="ORF">MYAM1_002718</name>
</gene>
<dbReference type="Pfam" id="PF02338">
    <property type="entry name" value="OTU"/>
    <property type="match status" value="1"/>
</dbReference>
<dbReference type="EC" id="3.4.19.12" evidence="3"/>
<feature type="compositionally biased region" description="Polar residues" evidence="1">
    <location>
        <begin position="324"/>
        <end position="340"/>
    </location>
</feature>
<keyword evidence="4" id="KW-1185">Reference proteome</keyword>
<dbReference type="PANTHER" id="PTHR12419">
    <property type="entry name" value="OTU DOMAIN CONTAINING PROTEIN"/>
    <property type="match status" value="1"/>
</dbReference>
<dbReference type="SUPFAM" id="SSF54001">
    <property type="entry name" value="Cysteine proteinases"/>
    <property type="match status" value="1"/>
</dbReference>
<reference evidence="3 4" key="1">
    <citation type="submission" date="2023-03" db="EMBL/GenBank/DDBJ databases">
        <title>Mating type loci evolution in Malassezia.</title>
        <authorList>
            <person name="Coelho M.A."/>
        </authorList>
    </citation>
    <scope>NUCLEOTIDE SEQUENCE [LARGE SCALE GENOMIC DNA]</scope>
    <source>
        <strain evidence="3 4">CBS 9725</strain>
    </source>
</reference>
<name>A0AAJ6CH76_9BASI</name>
<dbReference type="InterPro" id="IPR038765">
    <property type="entry name" value="Papain-like_cys_pep_sf"/>
</dbReference>
<feature type="compositionally biased region" description="Basic residues" evidence="1">
    <location>
        <begin position="342"/>
        <end position="356"/>
    </location>
</feature>
<evidence type="ECO:0000259" key="2">
    <source>
        <dbReference type="PROSITE" id="PS50802"/>
    </source>
</evidence>
<dbReference type="Gene3D" id="3.90.70.80">
    <property type="match status" value="1"/>
</dbReference>